<comment type="caution">
    <text evidence="3">The sequence shown here is derived from an EMBL/GenBank/DDBJ whole genome shotgun (WGS) entry which is preliminary data.</text>
</comment>
<dbReference type="Gene3D" id="3.40.50.720">
    <property type="entry name" value="NAD(P)-binding Rossmann-like Domain"/>
    <property type="match status" value="1"/>
</dbReference>
<evidence type="ECO:0000313" key="3">
    <source>
        <dbReference type="EMBL" id="GIJ53738.1"/>
    </source>
</evidence>
<proteinExistence type="predicted"/>
<dbReference type="InterPro" id="IPR050177">
    <property type="entry name" value="Lipid_A_modif_metabolic_enz"/>
</dbReference>
<name>A0A8J3Z2B0_9ACTN</name>
<keyword evidence="4" id="KW-1185">Reference proteome</keyword>
<dbReference type="AlphaFoldDB" id="A0A8J3Z2B0"/>
<gene>
    <name evidence="3" type="ORF">Vau01_012540</name>
</gene>
<dbReference type="Proteomes" id="UP000612585">
    <property type="component" value="Unassembled WGS sequence"/>
</dbReference>
<feature type="domain" description="NAD-dependent epimerase/dehydratase" evidence="2">
    <location>
        <begin position="44"/>
        <end position="272"/>
    </location>
</feature>
<accession>A0A8J3Z2B0</accession>
<dbReference type="InterPro" id="IPR036291">
    <property type="entry name" value="NAD(P)-bd_dom_sf"/>
</dbReference>
<evidence type="ECO:0000313" key="4">
    <source>
        <dbReference type="Proteomes" id="UP000612585"/>
    </source>
</evidence>
<feature type="region of interest" description="Disordered" evidence="1">
    <location>
        <begin position="1"/>
        <end position="39"/>
    </location>
</feature>
<dbReference type="Pfam" id="PF01370">
    <property type="entry name" value="Epimerase"/>
    <property type="match status" value="1"/>
</dbReference>
<sequence>MSDGKPSSRRRADKVAAVGDKSTVSARGTSSRRKAAPKAPKPVVLVTGVGRYLGARVAARLAGDPAIGRVIGIDANPLADVDMAGVELHEAQLRTGELLKLFGTADITAVVHLAVATAPDGQRGGRAAMKESNVIGTMQLLAACQQAPLLSKLVVRSSTAAYGASFRDPAVFTEDTEPRDVPRGGFARDVLDIEGYVRGFCRRRPDVAATVLRFAPFIGQQADTRLSRYFSMPVVPTVLGRDPRLQFVHVDDALEVLHRAIVGTHPGTYNVAGRGVLTLNQAIRRAGRIAAPTLEPGLSGVAAFAKRSGMLDFSLDQLDLFVHGRVVDTSALIEEFGFEPRTTAEAFDEFIRAQQPGPLRPQRLREAEKLVLEQIRRVRGAIRQSSSDD</sequence>
<evidence type="ECO:0000256" key="1">
    <source>
        <dbReference type="SAM" id="MobiDB-lite"/>
    </source>
</evidence>
<dbReference type="EMBL" id="BOPG01000009">
    <property type="protein sequence ID" value="GIJ53738.1"/>
    <property type="molecule type" value="Genomic_DNA"/>
</dbReference>
<dbReference type="PANTHER" id="PTHR43245:SF52">
    <property type="entry name" value="NAD-DEPENDENT EPIMERASE_DEHYDRATASE"/>
    <property type="match status" value="1"/>
</dbReference>
<evidence type="ECO:0000259" key="2">
    <source>
        <dbReference type="Pfam" id="PF01370"/>
    </source>
</evidence>
<organism evidence="3 4">
    <name type="scientific">Virgisporangium aurantiacum</name>
    <dbReference type="NCBI Taxonomy" id="175570"/>
    <lineage>
        <taxon>Bacteria</taxon>
        <taxon>Bacillati</taxon>
        <taxon>Actinomycetota</taxon>
        <taxon>Actinomycetes</taxon>
        <taxon>Micromonosporales</taxon>
        <taxon>Micromonosporaceae</taxon>
        <taxon>Virgisporangium</taxon>
    </lineage>
</organism>
<reference evidence="3" key="1">
    <citation type="submission" date="2021-01" db="EMBL/GenBank/DDBJ databases">
        <title>Whole genome shotgun sequence of Virgisporangium aurantiacum NBRC 16421.</title>
        <authorList>
            <person name="Komaki H."/>
            <person name="Tamura T."/>
        </authorList>
    </citation>
    <scope>NUCLEOTIDE SEQUENCE</scope>
    <source>
        <strain evidence="3">NBRC 16421</strain>
    </source>
</reference>
<dbReference type="InterPro" id="IPR001509">
    <property type="entry name" value="Epimerase_deHydtase"/>
</dbReference>
<protein>
    <recommendedName>
        <fullName evidence="2">NAD-dependent epimerase/dehydratase domain-containing protein</fullName>
    </recommendedName>
</protein>
<dbReference type="SUPFAM" id="SSF51735">
    <property type="entry name" value="NAD(P)-binding Rossmann-fold domains"/>
    <property type="match status" value="1"/>
</dbReference>
<dbReference type="PANTHER" id="PTHR43245">
    <property type="entry name" value="BIFUNCTIONAL POLYMYXIN RESISTANCE PROTEIN ARNA"/>
    <property type="match status" value="1"/>
</dbReference>